<dbReference type="AlphaFoldDB" id="A0A177WYA2"/>
<dbReference type="InterPro" id="IPR029175">
    <property type="entry name" value="EXOC2/Sec5"/>
</dbReference>
<reference evidence="7 8" key="2">
    <citation type="submission" date="2016-05" db="EMBL/GenBank/DDBJ databases">
        <title>Lineage-specific infection strategies underlie the spectrum of fungal disease in amphibians.</title>
        <authorList>
            <person name="Cuomo C.A."/>
            <person name="Farrer R.A."/>
            <person name="James T."/>
            <person name="Longcore J."/>
            <person name="Birren B."/>
        </authorList>
    </citation>
    <scope>NUCLEOTIDE SEQUENCE [LARGE SCALE GENOMIC DNA]</scope>
    <source>
        <strain evidence="7 8">JEL423</strain>
    </source>
</reference>
<dbReference type="Pfam" id="PF15469">
    <property type="entry name" value="Sec5"/>
    <property type="match status" value="1"/>
</dbReference>
<dbReference type="OrthoDB" id="26242at2759"/>
<reference evidence="7 8" key="1">
    <citation type="submission" date="2006-10" db="EMBL/GenBank/DDBJ databases">
        <title>The Genome Sequence of Batrachochytrium dendrobatidis JEL423.</title>
        <authorList>
            <consortium name="The Broad Institute Genome Sequencing Platform"/>
            <person name="Birren B."/>
            <person name="Lander E."/>
            <person name="Galagan J."/>
            <person name="Cuomo C."/>
            <person name="Devon K."/>
            <person name="Jaffe D."/>
            <person name="Butler J."/>
            <person name="Alvarez P."/>
            <person name="Gnerre S."/>
            <person name="Grabherr M."/>
            <person name="Kleber M."/>
            <person name="Mauceli E."/>
            <person name="Brockman W."/>
            <person name="Young S."/>
            <person name="LaButti K."/>
            <person name="Sykes S."/>
            <person name="DeCaprio D."/>
            <person name="Crawford M."/>
            <person name="Koehrsen M."/>
            <person name="Engels R."/>
            <person name="Montgomery P."/>
            <person name="Pearson M."/>
            <person name="Howarth C."/>
            <person name="Larson L."/>
            <person name="White J."/>
            <person name="O'Leary S."/>
            <person name="Kodira C."/>
            <person name="Zeng Q."/>
            <person name="Yandava C."/>
            <person name="Alvarado L."/>
            <person name="Longcore J."/>
            <person name="James T."/>
        </authorList>
    </citation>
    <scope>NUCLEOTIDE SEQUENCE [LARGE SCALE GENOMIC DNA]</scope>
    <source>
        <strain evidence="7 8">JEL423</strain>
    </source>
</reference>
<evidence type="ECO:0000256" key="1">
    <source>
        <dbReference type="ARBA" id="ARBA00010578"/>
    </source>
</evidence>
<comment type="function">
    <text evidence="4">Component of the exocyst complex involved in the docking of exocytic vesicles with fusion sites on the plasma membrane.</text>
</comment>
<organism evidence="7 8">
    <name type="scientific">Batrachochytrium dendrobatidis (strain JEL423)</name>
    <dbReference type="NCBI Taxonomy" id="403673"/>
    <lineage>
        <taxon>Eukaryota</taxon>
        <taxon>Fungi</taxon>
        <taxon>Fungi incertae sedis</taxon>
        <taxon>Chytridiomycota</taxon>
        <taxon>Chytridiomycota incertae sedis</taxon>
        <taxon>Chytridiomycetes</taxon>
        <taxon>Rhizophydiales</taxon>
        <taxon>Rhizophydiales incertae sedis</taxon>
        <taxon>Batrachochytrium</taxon>
    </lineage>
</organism>
<keyword evidence="2 4" id="KW-0813">Transport</keyword>
<evidence type="ECO:0000313" key="8">
    <source>
        <dbReference type="Proteomes" id="UP000077115"/>
    </source>
</evidence>
<dbReference type="InterPro" id="IPR039481">
    <property type="entry name" value="EXOC2/Sec5_N_dom"/>
</dbReference>
<feature type="compositionally biased region" description="Low complexity" evidence="5">
    <location>
        <begin position="1"/>
        <end position="16"/>
    </location>
</feature>
<dbReference type="PANTHER" id="PTHR13043:SF1">
    <property type="entry name" value="EXOCYST COMPLEX COMPONENT 2"/>
    <property type="match status" value="1"/>
</dbReference>
<comment type="subunit">
    <text evidence="4">Component of the exocyst complex.</text>
</comment>
<dbReference type="VEuPathDB" id="FungiDB:BDEG_28097"/>
<dbReference type="EMBL" id="DS022314">
    <property type="protein sequence ID" value="OAJ44916.1"/>
    <property type="molecule type" value="Genomic_DNA"/>
</dbReference>
<protein>
    <recommendedName>
        <fullName evidence="4">Exocyst complex component SEC5</fullName>
    </recommendedName>
</protein>
<keyword evidence="4" id="KW-0653">Protein transport</keyword>
<keyword evidence="3 4" id="KW-0268">Exocytosis</keyword>
<evidence type="ECO:0000256" key="5">
    <source>
        <dbReference type="SAM" id="MobiDB-lite"/>
    </source>
</evidence>
<evidence type="ECO:0000256" key="4">
    <source>
        <dbReference type="RuleBase" id="RU365069"/>
    </source>
</evidence>
<dbReference type="GO" id="GO:0006887">
    <property type="term" value="P:exocytosis"/>
    <property type="evidence" value="ECO:0007669"/>
    <property type="project" value="UniProtKB-KW"/>
</dbReference>
<dbReference type="GO" id="GO:0015031">
    <property type="term" value="P:protein transport"/>
    <property type="evidence" value="ECO:0007669"/>
    <property type="project" value="UniProtKB-KW"/>
</dbReference>
<sequence>MSDVSSKVSGISPSSSILQNKNGNSKLTNFGSKLKQQVIQPKAIETSDSEYEDKSDDEDSTDGTWQPTKGSTDDLHKSSGLSAGDTSKWNAEEQAAVLNFYGLDTLFPRKWVNDPSLALVTTPMSSNASNPLALGSESPTKLIQTQRVTPDGRLDTSDPLGIKETILRRGKRRESTAFQPGVPSIFISEKSFDPNLFLKEVHRLTLYKEFEQGAVHLKMSIEQRNEIIKGLVKKHFAKFVSAKGTIDTFYREMCQKNLVSSSNYGIAPFAKALEELESNANNLYGPVLGRRSNGDKIRITLGILEGWKFFFNLPSSLIDQINKDKYDGAVRDYKKGKYLMHSSFSDVVQPGKDFRGTKDSSALLPKTHQAVFEKVWNEVERIVGQFRTELFAKLGDSSNSVDAQEKLISYLVDLDSEKSPIMCFLERQYLWLVDKIKDCHKTYISKLYGVRQAFPSRCNIGQNYDTLTSFLNQDTQNESDDKVAEHKSNNEGSSMGINTNNQKAPIAFRRSTDYLSLYDLKQGLSQSIFHNFELLFSNNDDAQAWKLTLRFIQEVCSLLCSRLPDFCRICKLYIDGKLSKTKANDSNRKATQASRIQMVDKIFKSITDLIAAILEDTFGLKMSFSELILMLETQDMSKGNFQDNDTPQDTPPINIQGISIDTLNTDTKRGSESNANKFDAVFEECLIHLEPLAVSHHPSRFAHLISHPLIATHYSTKIVSVLSQMYSEIRHLLFIREDAAISGLSIALTQSQNRLVECICEGFQTTSAQFYMYEDWSYEANSAMSTRSTESVLSDSTSMVKLFYRLSKFLVRTLGYIHSALFYPSTTETLGTVTNTSQLSKESRGYTAITTSRQSMVDKIKFACFESQYLFLDGLQCLATQQSIDNSSFVRLDEQYSVIHPQWVSGNFGTRLPFSSKNADSRWTNKKNRKLIMHSIETRSFVILGNLAFIKTVFIPKMSNMLEQKLRTLVRTEVKSLCDTVDYLDSLLVKNYVRRQMITIKPLLESGILSSGLDWQTLAKTQDVRSYCHQVLLHLVLVHAAISEVSKSHVQRIMSEMLLSLSNCILMAYRSVDSFSTSGMLQATLETEFFHHTLKAYDTPETISVMGMIYDTVERSTVRADQSQTLLNDALLRVKGYLQQSKKSTEVQFACFRDGTNAERDD</sequence>
<evidence type="ECO:0000256" key="3">
    <source>
        <dbReference type="ARBA" id="ARBA00022483"/>
    </source>
</evidence>
<dbReference type="PANTHER" id="PTHR13043">
    <property type="entry name" value="EXOCYST COMPLEX COMPONENT SEC5"/>
    <property type="match status" value="1"/>
</dbReference>
<proteinExistence type="inferred from homology"/>
<dbReference type="STRING" id="403673.A0A177WYA2"/>
<feature type="compositionally biased region" description="Polar residues" evidence="5">
    <location>
        <begin position="17"/>
        <end position="39"/>
    </location>
</feature>
<comment type="similarity">
    <text evidence="1 4">Belongs to the SEC5 family.</text>
</comment>
<dbReference type="Proteomes" id="UP000077115">
    <property type="component" value="Unassembled WGS sequence"/>
</dbReference>
<evidence type="ECO:0000313" key="7">
    <source>
        <dbReference type="EMBL" id="OAJ44916.1"/>
    </source>
</evidence>
<evidence type="ECO:0000256" key="2">
    <source>
        <dbReference type="ARBA" id="ARBA00022448"/>
    </source>
</evidence>
<feature type="region of interest" description="Disordered" evidence="5">
    <location>
        <begin position="1"/>
        <end position="86"/>
    </location>
</feature>
<dbReference type="eggNOG" id="KOG2347">
    <property type="taxonomic scope" value="Eukaryota"/>
</dbReference>
<dbReference type="GO" id="GO:0006893">
    <property type="term" value="P:Golgi to plasma membrane transport"/>
    <property type="evidence" value="ECO:0007669"/>
    <property type="project" value="UniProtKB-UniRule"/>
</dbReference>
<accession>A0A177WYA2</accession>
<evidence type="ECO:0000259" key="6">
    <source>
        <dbReference type="Pfam" id="PF15469"/>
    </source>
</evidence>
<name>A0A177WYA2_BATDL</name>
<dbReference type="GO" id="GO:0000145">
    <property type="term" value="C:exocyst"/>
    <property type="evidence" value="ECO:0007669"/>
    <property type="project" value="UniProtKB-UniRule"/>
</dbReference>
<feature type="domain" description="Exocyst complex component EXOC2/Sec5 N-terminal" evidence="6">
    <location>
        <begin position="157"/>
        <end position="1152"/>
    </location>
</feature>
<gene>
    <name evidence="7" type="ORF">BDEG_28097</name>
</gene>
<feature type="compositionally biased region" description="Acidic residues" evidence="5">
    <location>
        <begin position="47"/>
        <end position="61"/>
    </location>
</feature>